<evidence type="ECO:0000313" key="4">
    <source>
        <dbReference type="Proteomes" id="UP000652761"/>
    </source>
</evidence>
<protein>
    <recommendedName>
        <fullName evidence="2">Aminotransferase-like plant mobile domain-containing protein</fullName>
    </recommendedName>
</protein>
<proteinExistence type="predicted"/>
<accession>A0A843W8S0</accession>
<reference evidence="3" key="1">
    <citation type="submission" date="2017-07" db="EMBL/GenBank/DDBJ databases">
        <title>Taro Niue Genome Assembly and Annotation.</title>
        <authorList>
            <person name="Atibalentja N."/>
            <person name="Keating K."/>
            <person name="Fields C.J."/>
        </authorList>
    </citation>
    <scope>NUCLEOTIDE SEQUENCE</scope>
    <source>
        <strain evidence="3">Niue_2</strain>
        <tissue evidence="3">Leaf</tissue>
    </source>
</reference>
<dbReference type="Pfam" id="PF10536">
    <property type="entry name" value="PMD"/>
    <property type="match status" value="1"/>
</dbReference>
<dbReference type="AlphaFoldDB" id="A0A843W8S0"/>
<feature type="region of interest" description="Disordered" evidence="1">
    <location>
        <begin position="218"/>
        <end position="246"/>
    </location>
</feature>
<name>A0A843W8S0_COLES</name>
<gene>
    <name evidence="3" type="ORF">Taro_038690</name>
</gene>
<dbReference type="EMBL" id="NMUH01003493">
    <property type="protein sequence ID" value="MQM05869.1"/>
    <property type="molecule type" value="Genomic_DNA"/>
</dbReference>
<dbReference type="InterPro" id="IPR044824">
    <property type="entry name" value="MAIN-like"/>
</dbReference>
<dbReference type="PANTHER" id="PTHR46033">
    <property type="entry name" value="PROTEIN MAIN-LIKE 2"/>
    <property type="match status" value="1"/>
</dbReference>
<dbReference type="Proteomes" id="UP000652761">
    <property type="component" value="Unassembled WGS sequence"/>
</dbReference>
<dbReference type="PANTHER" id="PTHR46033:SF1">
    <property type="entry name" value="PROTEIN MAIN-LIKE 2"/>
    <property type="match status" value="1"/>
</dbReference>
<dbReference type="GO" id="GO:0010073">
    <property type="term" value="P:meristem maintenance"/>
    <property type="evidence" value="ECO:0007669"/>
    <property type="project" value="InterPro"/>
</dbReference>
<organism evidence="3 4">
    <name type="scientific">Colocasia esculenta</name>
    <name type="common">Wild taro</name>
    <name type="synonym">Arum esculentum</name>
    <dbReference type="NCBI Taxonomy" id="4460"/>
    <lineage>
        <taxon>Eukaryota</taxon>
        <taxon>Viridiplantae</taxon>
        <taxon>Streptophyta</taxon>
        <taxon>Embryophyta</taxon>
        <taxon>Tracheophyta</taxon>
        <taxon>Spermatophyta</taxon>
        <taxon>Magnoliopsida</taxon>
        <taxon>Liliopsida</taxon>
        <taxon>Araceae</taxon>
        <taxon>Aroideae</taxon>
        <taxon>Colocasieae</taxon>
        <taxon>Colocasia</taxon>
    </lineage>
</organism>
<keyword evidence="4" id="KW-1185">Reference proteome</keyword>
<dbReference type="InterPro" id="IPR019557">
    <property type="entry name" value="AminoTfrase-like_pln_mobile"/>
</dbReference>
<evidence type="ECO:0000259" key="2">
    <source>
        <dbReference type="Pfam" id="PF10536"/>
    </source>
</evidence>
<comment type="caution">
    <text evidence="3">The sequence shown here is derived from an EMBL/GenBank/DDBJ whole genome shotgun (WGS) entry which is preliminary data.</text>
</comment>
<sequence length="354" mass="38860">MGFGPILEIEPFFTDPPLIQILRDIWDRTSRTFLFPWGHMVLSLEDVTQITGLWVDGEVVSGLTYADYIDHVQDLLGLEPFGDEMGERRMEFVQRAAGLAREAYGQDSEDIGRVDRDLRWFLVFFFGKMLFTTKGDSIHCRFLDLLEDLSRVGDYAWGAALLAHLFADLSTGTGRETTVGGFAPFLQFSFARCLALEGFSARQVVTFTWDPQPRASVSEGVAPGGGRAQVSDVEQKGKTVGQRRRPGVGPQLGRAAVVVSGVSEVQGGSACRPSTLWRSEVAMPVCSMSSVVLAVCAEGVMFGMTWVVVKAFLCFHCFVVLCGRDSLSQDFVVGRSWWPFVAPCVARSVSALVG</sequence>
<evidence type="ECO:0000313" key="3">
    <source>
        <dbReference type="EMBL" id="MQM05869.1"/>
    </source>
</evidence>
<feature type="domain" description="Aminotransferase-like plant mobile" evidence="2">
    <location>
        <begin position="14"/>
        <end position="188"/>
    </location>
</feature>
<evidence type="ECO:0000256" key="1">
    <source>
        <dbReference type="SAM" id="MobiDB-lite"/>
    </source>
</evidence>